<protein>
    <submittedName>
        <fullName evidence="1">Prolyl oligopeptidase family protein</fullName>
    </submittedName>
</protein>
<dbReference type="AlphaFoldDB" id="A0A699HVZ8"/>
<dbReference type="EMBL" id="BKCJ010208338">
    <property type="protein sequence ID" value="GEY77346.1"/>
    <property type="molecule type" value="Genomic_DNA"/>
</dbReference>
<reference evidence="1" key="1">
    <citation type="journal article" date="2019" name="Sci. Rep.">
        <title>Draft genome of Tanacetum cinerariifolium, the natural source of mosquito coil.</title>
        <authorList>
            <person name="Yamashiro T."/>
            <person name="Shiraishi A."/>
            <person name="Satake H."/>
            <person name="Nakayama K."/>
        </authorList>
    </citation>
    <scope>NUCLEOTIDE SEQUENCE</scope>
</reference>
<proteinExistence type="predicted"/>
<evidence type="ECO:0000313" key="1">
    <source>
        <dbReference type="EMBL" id="GEY77346.1"/>
    </source>
</evidence>
<comment type="caution">
    <text evidence="1">The sequence shown here is derived from an EMBL/GenBank/DDBJ whole genome shotgun (WGS) entry which is preliminary data.</text>
</comment>
<accession>A0A699HVZ8</accession>
<sequence>MNEQAVRRLLNDQTDAIYAKLQSRLVSLHVELQEIKSLRHNRHRAGGDVGTGIPRSMRLDVPKFNGSNPDSWIFSMNEYFDLLETTADRRLKFVGFNLE</sequence>
<gene>
    <name evidence="1" type="ORF">Tci_449320</name>
</gene>
<name>A0A699HVZ8_TANCI</name>
<organism evidence="1">
    <name type="scientific">Tanacetum cinerariifolium</name>
    <name type="common">Dalmatian daisy</name>
    <name type="synonym">Chrysanthemum cinerariifolium</name>
    <dbReference type="NCBI Taxonomy" id="118510"/>
    <lineage>
        <taxon>Eukaryota</taxon>
        <taxon>Viridiplantae</taxon>
        <taxon>Streptophyta</taxon>
        <taxon>Embryophyta</taxon>
        <taxon>Tracheophyta</taxon>
        <taxon>Spermatophyta</taxon>
        <taxon>Magnoliopsida</taxon>
        <taxon>eudicotyledons</taxon>
        <taxon>Gunneridae</taxon>
        <taxon>Pentapetalae</taxon>
        <taxon>asterids</taxon>
        <taxon>campanulids</taxon>
        <taxon>Asterales</taxon>
        <taxon>Asteraceae</taxon>
        <taxon>Asteroideae</taxon>
        <taxon>Anthemideae</taxon>
        <taxon>Anthemidinae</taxon>
        <taxon>Tanacetum</taxon>
    </lineage>
</organism>